<dbReference type="InterPro" id="IPR023393">
    <property type="entry name" value="START-like_dom_sf"/>
</dbReference>
<reference evidence="1 2" key="1">
    <citation type="submission" date="2024-09" db="EMBL/GenBank/DDBJ databases">
        <title>Laminarin stimulates single cell rates of sulfate reduction while oxygen inhibits transcriptomic activity in coastal marine sediment.</title>
        <authorList>
            <person name="Lindsay M."/>
            <person name="Orcutt B."/>
            <person name="Emerson D."/>
            <person name="Stepanauskas R."/>
            <person name="D'Angelo T."/>
        </authorList>
    </citation>
    <scope>NUCLEOTIDE SEQUENCE [LARGE SCALE GENOMIC DNA]</scope>
    <source>
        <strain evidence="1">SAG AM-311-K15</strain>
    </source>
</reference>
<dbReference type="InterPro" id="IPR019587">
    <property type="entry name" value="Polyketide_cyclase/dehydratase"/>
</dbReference>
<protein>
    <submittedName>
        <fullName evidence="1">SRPBCC family protein</fullName>
    </submittedName>
</protein>
<sequence>MEAQIQHIIYFNKPIDHVFDYLTTLSHWAKWHPATICVSGQTEQPAQKGDKVSETVKTAGIKGNVSWIVTACQRPRFWAMEIMSLSMPFFKKVKITISYALTPKNGGTELTRCFSYRLPSMFLRFINTVYFRHHLESESDRALNRLKELIEE</sequence>
<dbReference type="EMBL" id="JBHPBY010000398">
    <property type="protein sequence ID" value="MFC1852970.1"/>
    <property type="molecule type" value="Genomic_DNA"/>
</dbReference>
<keyword evidence="2" id="KW-1185">Reference proteome</keyword>
<proteinExistence type="predicted"/>
<dbReference type="Proteomes" id="UP001594351">
    <property type="component" value="Unassembled WGS sequence"/>
</dbReference>
<dbReference type="Pfam" id="PF10604">
    <property type="entry name" value="Polyketide_cyc2"/>
    <property type="match status" value="1"/>
</dbReference>
<gene>
    <name evidence="1" type="ORF">ACFL27_22455</name>
</gene>
<organism evidence="1 2">
    <name type="scientific">candidate division CSSED10-310 bacterium</name>
    <dbReference type="NCBI Taxonomy" id="2855610"/>
    <lineage>
        <taxon>Bacteria</taxon>
        <taxon>Bacteria division CSSED10-310</taxon>
    </lineage>
</organism>
<accession>A0ABV6Z3E5</accession>
<evidence type="ECO:0000313" key="2">
    <source>
        <dbReference type="Proteomes" id="UP001594351"/>
    </source>
</evidence>
<dbReference type="SUPFAM" id="SSF55961">
    <property type="entry name" value="Bet v1-like"/>
    <property type="match status" value="1"/>
</dbReference>
<evidence type="ECO:0000313" key="1">
    <source>
        <dbReference type="EMBL" id="MFC1852970.1"/>
    </source>
</evidence>
<dbReference type="Gene3D" id="3.30.530.20">
    <property type="match status" value="1"/>
</dbReference>
<comment type="caution">
    <text evidence="1">The sequence shown here is derived from an EMBL/GenBank/DDBJ whole genome shotgun (WGS) entry which is preliminary data.</text>
</comment>
<name>A0ABV6Z3E5_UNCC1</name>